<evidence type="ECO:0000313" key="4">
    <source>
        <dbReference type="Proteomes" id="UP000251402"/>
    </source>
</evidence>
<dbReference type="GO" id="GO:0004622">
    <property type="term" value="F:phosphatidylcholine lysophospholipase activity"/>
    <property type="evidence" value="ECO:0007669"/>
    <property type="project" value="TreeGrafter"/>
</dbReference>
<evidence type="ECO:0000256" key="1">
    <source>
        <dbReference type="SAM" id="Phobius"/>
    </source>
</evidence>
<keyword evidence="1" id="KW-1133">Transmembrane helix</keyword>
<dbReference type="InterPro" id="IPR036514">
    <property type="entry name" value="SGNH_hydro_sf"/>
</dbReference>
<dbReference type="KEGG" id="mrub:DEO27_026935"/>
<dbReference type="SUPFAM" id="SSF52266">
    <property type="entry name" value="SGNH hydrolase"/>
    <property type="match status" value="1"/>
</dbReference>
<reference evidence="3" key="1">
    <citation type="submission" date="2019-08" db="EMBL/GenBank/DDBJ databases">
        <title>Comparative genome analysis confer to the adaptation heavy metal polluted environment.</title>
        <authorList>
            <person name="Li Y."/>
        </authorList>
    </citation>
    <scope>NUCLEOTIDE SEQUENCE [LARGE SCALE GENOMIC DNA]</scope>
    <source>
        <strain evidence="3">P1</strain>
    </source>
</reference>
<feature type="transmembrane region" description="Helical" evidence="1">
    <location>
        <begin position="21"/>
        <end position="41"/>
    </location>
</feature>
<feature type="domain" description="SGNH hydrolase-type esterase" evidence="2">
    <location>
        <begin position="95"/>
        <end position="240"/>
    </location>
</feature>
<protein>
    <submittedName>
        <fullName evidence="3">Sialate O-acetylesterase</fullName>
    </submittedName>
</protein>
<dbReference type="PANTHER" id="PTHR30383:SF5">
    <property type="entry name" value="SGNH HYDROLASE-TYPE ESTERASE DOMAIN-CONTAINING PROTEIN"/>
    <property type="match status" value="1"/>
</dbReference>
<keyword evidence="1" id="KW-0812">Transmembrane</keyword>
<proteinExistence type="predicted"/>
<sequence>METSNVSITSYKNYICFMRKGLIISIVVNILCLPLAGIYLVRKIQFYNSLAPKPISIKNENIFWKIRSSEFRTFEVDSNSIVFIGDSHTQFFEVAEAFHNAHCKNRGIALDGTKSVLDRIDFIVDKHPKKIFIQVGINDLLNGASPNSVSEEIREVIKKTKAVSPNTAIYLQSVFPTNWNKYQAKTPVLSDIKSLNLKLKTLAFETKCEYIDLYNAFLKGSGLNSLYDCGDSLHLNGLGYLLWRDSLKRYVN</sequence>
<dbReference type="PANTHER" id="PTHR30383">
    <property type="entry name" value="THIOESTERASE 1/PROTEASE 1/LYSOPHOSPHOLIPASE L1"/>
    <property type="match status" value="1"/>
</dbReference>
<dbReference type="Pfam" id="PF13472">
    <property type="entry name" value="Lipase_GDSL_2"/>
    <property type="match status" value="1"/>
</dbReference>
<accession>A0A5C1I6D3</accession>
<dbReference type="AlphaFoldDB" id="A0A5C1I6D3"/>
<keyword evidence="4" id="KW-1185">Reference proteome</keyword>
<evidence type="ECO:0000259" key="2">
    <source>
        <dbReference type="Pfam" id="PF13472"/>
    </source>
</evidence>
<dbReference type="OrthoDB" id="9790057at2"/>
<keyword evidence="1" id="KW-0472">Membrane</keyword>
<dbReference type="Gene3D" id="3.40.50.1110">
    <property type="entry name" value="SGNH hydrolase"/>
    <property type="match status" value="1"/>
</dbReference>
<gene>
    <name evidence="3" type="ORF">DEO27_026935</name>
</gene>
<dbReference type="EMBL" id="CP043450">
    <property type="protein sequence ID" value="QEM13493.1"/>
    <property type="molecule type" value="Genomic_DNA"/>
</dbReference>
<evidence type="ECO:0000313" key="3">
    <source>
        <dbReference type="EMBL" id="QEM13493.1"/>
    </source>
</evidence>
<dbReference type="InterPro" id="IPR051532">
    <property type="entry name" value="Ester_Hydrolysis_Enzymes"/>
</dbReference>
<dbReference type="InterPro" id="IPR013830">
    <property type="entry name" value="SGNH_hydro"/>
</dbReference>
<dbReference type="Proteomes" id="UP000251402">
    <property type="component" value="Chromosome"/>
</dbReference>
<organism evidence="3 4">
    <name type="scientific">Mucilaginibacter rubeus</name>
    <dbReference type="NCBI Taxonomy" id="2027860"/>
    <lineage>
        <taxon>Bacteria</taxon>
        <taxon>Pseudomonadati</taxon>
        <taxon>Bacteroidota</taxon>
        <taxon>Sphingobacteriia</taxon>
        <taxon>Sphingobacteriales</taxon>
        <taxon>Sphingobacteriaceae</taxon>
        <taxon>Mucilaginibacter</taxon>
    </lineage>
</organism>
<name>A0A5C1I6D3_9SPHI</name>